<evidence type="ECO:0000256" key="2">
    <source>
        <dbReference type="ARBA" id="ARBA00022527"/>
    </source>
</evidence>
<keyword evidence="13" id="KW-0325">Glycoprotein</keyword>
<keyword evidence="4 15" id="KW-0812">Transmembrane</keyword>
<keyword evidence="8" id="KW-0418">Kinase</keyword>
<dbReference type="CDD" id="cd23509">
    <property type="entry name" value="Gnk2-like"/>
    <property type="match status" value="1"/>
</dbReference>
<dbReference type="GO" id="GO:0005886">
    <property type="term" value="C:plasma membrane"/>
    <property type="evidence" value="ECO:0007669"/>
    <property type="project" value="TreeGrafter"/>
</dbReference>
<evidence type="ECO:0000256" key="14">
    <source>
        <dbReference type="SAM" id="MobiDB-lite"/>
    </source>
</evidence>
<keyword evidence="10 15" id="KW-1133">Transmembrane helix</keyword>
<evidence type="ECO:0000256" key="1">
    <source>
        <dbReference type="ARBA" id="ARBA00004167"/>
    </source>
</evidence>
<dbReference type="Gramene" id="TRITD2Av1G084800.1">
    <property type="protein sequence ID" value="TRITD2Av1G084800.1"/>
    <property type="gene ID" value="TRITD2Av1G084800"/>
</dbReference>
<dbReference type="InterPro" id="IPR001245">
    <property type="entry name" value="Ser-Thr/Tyr_kinase_cat_dom"/>
</dbReference>
<evidence type="ECO:0000256" key="5">
    <source>
        <dbReference type="ARBA" id="ARBA00022729"/>
    </source>
</evidence>
<dbReference type="Gene3D" id="3.30.430.20">
    <property type="entry name" value="Gnk2 domain, C-X8-C-X2-C motif"/>
    <property type="match status" value="1"/>
</dbReference>
<evidence type="ECO:0000256" key="11">
    <source>
        <dbReference type="ARBA" id="ARBA00023136"/>
    </source>
</evidence>
<dbReference type="FunFam" id="3.30.430.20:FF:000002">
    <property type="entry name" value="Cysteine-rich receptor-like protein kinase 10"/>
    <property type="match status" value="1"/>
</dbReference>
<dbReference type="AlphaFoldDB" id="A0A9R1R5U0"/>
<feature type="compositionally biased region" description="Polar residues" evidence="14">
    <location>
        <begin position="523"/>
        <end position="535"/>
    </location>
</feature>
<evidence type="ECO:0000256" key="15">
    <source>
        <dbReference type="SAM" id="Phobius"/>
    </source>
</evidence>
<evidence type="ECO:0000256" key="13">
    <source>
        <dbReference type="ARBA" id="ARBA00023180"/>
    </source>
</evidence>
<dbReference type="Gene3D" id="1.10.510.10">
    <property type="entry name" value="Transferase(Phosphotransferase) domain 1"/>
    <property type="match status" value="1"/>
</dbReference>
<dbReference type="SMART" id="SM00220">
    <property type="entry name" value="S_TKc"/>
    <property type="match status" value="1"/>
</dbReference>
<dbReference type="InterPro" id="IPR002902">
    <property type="entry name" value="GNK2"/>
</dbReference>
<keyword evidence="9" id="KW-0067">ATP-binding</keyword>
<organism evidence="18 19">
    <name type="scientific">Triticum turgidum subsp. durum</name>
    <name type="common">Durum wheat</name>
    <name type="synonym">Triticum durum</name>
    <dbReference type="NCBI Taxonomy" id="4567"/>
    <lineage>
        <taxon>Eukaryota</taxon>
        <taxon>Viridiplantae</taxon>
        <taxon>Streptophyta</taxon>
        <taxon>Embryophyta</taxon>
        <taxon>Tracheophyta</taxon>
        <taxon>Spermatophyta</taxon>
        <taxon>Magnoliopsida</taxon>
        <taxon>Liliopsida</taxon>
        <taxon>Poales</taxon>
        <taxon>Poaceae</taxon>
        <taxon>BOP clade</taxon>
        <taxon>Pooideae</taxon>
        <taxon>Triticodae</taxon>
        <taxon>Triticeae</taxon>
        <taxon>Triticinae</taxon>
        <taxon>Triticum</taxon>
    </lineage>
</organism>
<dbReference type="CDD" id="cd14066">
    <property type="entry name" value="STKc_IRAK"/>
    <property type="match status" value="1"/>
</dbReference>
<protein>
    <submittedName>
        <fullName evidence="18">Uncharacterized protein</fullName>
    </submittedName>
</protein>
<evidence type="ECO:0000256" key="12">
    <source>
        <dbReference type="ARBA" id="ARBA00023157"/>
    </source>
</evidence>
<evidence type="ECO:0000256" key="6">
    <source>
        <dbReference type="ARBA" id="ARBA00022737"/>
    </source>
</evidence>
<evidence type="ECO:0000256" key="10">
    <source>
        <dbReference type="ARBA" id="ARBA00022989"/>
    </source>
</evidence>
<dbReference type="PANTHER" id="PTHR27002:SF926">
    <property type="entry name" value="OS07G0535800 PROTEIN"/>
    <property type="match status" value="1"/>
</dbReference>
<dbReference type="Proteomes" id="UP000324705">
    <property type="component" value="Chromosome 2A"/>
</dbReference>
<feature type="domain" description="Gnk2-homologous" evidence="17">
    <location>
        <begin position="4"/>
        <end position="112"/>
    </location>
</feature>
<keyword evidence="2" id="KW-0723">Serine/threonine-protein kinase</keyword>
<dbReference type="InterPro" id="IPR000719">
    <property type="entry name" value="Prot_kinase_dom"/>
</dbReference>
<evidence type="ECO:0000256" key="4">
    <source>
        <dbReference type="ARBA" id="ARBA00022692"/>
    </source>
</evidence>
<dbReference type="GO" id="GO:0004674">
    <property type="term" value="F:protein serine/threonine kinase activity"/>
    <property type="evidence" value="ECO:0007669"/>
    <property type="project" value="UniProtKB-KW"/>
</dbReference>
<feature type="region of interest" description="Disordered" evidence="14">
    <location>
        <begin position="494"/>
        <end position="535"/>
    </location>
</feature>
<dbReference type="PROSITE" id="PS51473">
    <property type="entry name" value="GNK2"/>
    <property type="match status" value="1"/>
</dbReference>
<dbReference type="PROSITE" id="PS00108">
    <property type="entry name" value="PROTEIN_KINASE_ST"/>
    <property type="match status" value="1"/>
</dbReference>
<dbReference type="InterPro" id="IPR008271">
    <property type="entry name" value="Ser/Thr_kinase_AS"/>
</dbReference>
<dbReference type="PROSITE" id="PS50011">
    <property type="entry name" value="PROTEIN_KINASE_DOM"/>
    <property type="match status" value="1"/>
</dbReference>
<dbReference type="EMBL" id="LT934113">
    <property type="protein sequence ID" value="VAH29365.1"/>
    <property type="molecule type" value="Genomic_DNA"/>
</dbReference>
<dbReference type="Pfam" id="PF07714">
    <property type="entry name" value="PK_Tyr_Ser-Thr"/>
    <property type="match status" value="1"/>
</dbReference>
<evidence type="ECO:0000313" key="18">
    <source>
        <dbReference type="EMBL" id="VAH29365.1"/>
    </source>
</evidence>
<dbReference type="Gene3D" id="3.30.200.20">
    <property type="entry name" value="Phosphorylase Kinase, domain 1"/>
    <property type="match status" value="1"/>
</dbReference>
<dbReference type="InterPro" id="IPR038408">
    <property type="entry name" value="GNK2_sf"/>
</dbReference>
<keyword evidence="11 15" id="KW-0472">Membrane</keyword>
<keyword evidence="19" id="KW-1185">Reference proteome</keyword>
<evidence type="ECO:0000256" key="9">
    <source>
        <dbReference type="ARBA" id="ARBA00022840"/>
    </source>
</evidence>
<sequence length="547" mass="60791">MDVNGSTYAAWDSRNATSRSFFLSLVGTLFGEMSMYGAYNSSVRRFASAVMYINPQLPTVYGLAQCTPDLSPGQCWHCFQGLQEQTRQWYDGREGGRIVGVRCNIRYEGYQFYDGMANVRIGTPGGSSSPTESNGSKHMQTLIIVLCVSVTVFCSMLVGCLLLIRRLRKGAGNTKLEQGHKRNNSKTEEALKLWKIEESSSEFTLYDFPELAAATDNFSDENKLGQGGFGPGKFSDGAEVAVKRLAAQSGQGLVEFKNEIQLIAKLQHTNLVKLVGCCVQEEEKMLVYEYLPNRSLDFFIFDQERGPLLDWQKRRHIMEGIAQGLLYLHKHSRVRIIHRDMKASNILLDKDLNPKISDFGMARIFGSNMTEANTNRVVGTYGYMAPEYASEGLFSVKSDVFSFGVLLLEIVSGKRNSSGHGQHYGEFVNLLGYAWQLWRDGRAFELVDPTLGHCSEVADIMRCVKVALLCVQDNAMDRPTMTDVTAMLGNDGVPLPDPRRPPHFHLRVTSDDEEDGAGGSGARTRSTHFTGSCSTNDVTISTIEEGR</sequence>
<dbReference type="Pfam" id="PF01657">
    <property type="entry name" value="Stress-antifung"/>
    <property type="match status" value="1"/>
</dbReference>
<keyword evidence="12" id="KW-1015">Disulfide bond</keyword>
<keyword evidence="7" id="KW-0547">Nucleotide-binding</keyword>
<dbReference type="FunFam" id="3.30.200.20:FF:001238">
    <property type="entry name" value="Os08g0179000 protein"/>
    <property type="match status" value="1"/>
</dbReference>
<accession>A0A9R1R5U0</accession>
<dbReference type="InterPro" id="IPR011009">
    <property type="entry name" value="Kinase-like_dom_sf"/>
</dbReference>
<proteinExistence type="predicted"/>
<evidence type="ECO:0000259" key="17">
    <source>
        <dbReference type="PROSITE" id="PS51473"/>
    </source>
</evidence>
<comment type="subcellular location">
    <subcellularLocation>
        <location evidence="1">Membrane</location>
        <topology evidence="1">Single-pass membrane protein</topology>
    </subcellularLocation>
</comment>
<evidence type="ECO:0000256" key="3">
    <source>
        <dbReference type="ARBA" id="ARBA00022679"/>
    </source>
</evidence>
<feature type="transmembrane region" description="Helical" evidence="15">
    <location>
        <begin position="142"/>
        <end position="164"/>
    </location>
</feature>
<feature type="domain" description="Protein kinase" evidence="16">
    <location>
        <begin position="218"/>
        <end position="506"/>
    </location>
</feature>
<feature type="transmembrane region" description="Helical" evidence="15">
    <location>
        <begin position="20"/>
        <end position="39"/>
    </location>
</feature>
<name>A0A9R1R5U0_TRITD</name>
<keyword evidence="3" id="KW-0808">Transferase</keyword>
<dbReference type="FunFam" id="1.10.510.10:FF:000060">
    <property type="entry name" value="G-type lectin S-receptor-like serine/threonine-protein kinase"/>
    <property type="match status" value="1"/>
</dbReference>
<gene>
    <name evidence="18" type="ORF">TRITD_2Av1G084800</name>
</gene>
<dbReference type="SUPFAM" id="SSF56112">
    <property type="entry name" value="Protein kinase-like (PK-like)"/>
    <property type="match status" value="1"/>
</dbReference>
<evidence type="ECO:0000313" key="19">
    <source>
        <dbReference type="Proteomes" id="UP000324705"/>
    </source>
</evidence>
<dbReference type="PANTHER" id="PTHR27002">
    <property type="entry name" value="RECEPTOR-LIKE SERINE/THREONINE-PROTEIN KINASE SD1-8"/>
    <property type="match status" value="1"/>
</dbReference>
<evidence type="ECO:0000259" key="16">
    <source>
        <dbReference type="PROSITE" id="PS50011"/>
    </source>
</evidence>
<keyword evidence="5" id="KW-0732">Signal</keyword>
<evidence type="ECO:0000256" key="7">
    <source>
        <dbReference type="ARBA" id="ARBA00022741"/>
    </source>
</evidence>
<keyword evidence="6" id="KW-0677">Repeat</keyword>
<dbReference type="GO" id="GO:0005524">
    <property type="term" value="F:ATP binding"/>
    <property type="evidence" value="ECO:0007669"/>
    <property type="project" value="UniProtKB-KW"/>
</dbReference>
<reference evidence="18 19" key="1">
    <citation type="submission" date="2017-09" db="EMBL/GenBank/DDBJ databases">
        <authorList>
            <consortium name="International Durum Wheat Genome Sequencing Consortium (IDWGSC)"/>
            <person name="Milanesi L."/>
        </authorList>
    </citation>
    <scope>NUCLEOTIDE SEQUENCE [LARGE SCALE GENOMIC DNA]</scope>
    <source>
        <strain evidence="19">cv. Svevo</strain>
    </source>
</reference>
<evidence type="ECO:0000256" key="8">
    <source>
        <dbReference type="ARBA" id="ARBA00022777"/>
    </source>
</evidence>